<dbReference type="InterPro" id="IPR001789">
    <property type="entry name" value="Sig_transdc_resp-reg_receiver"/>
</dbReference>
<dbReference type="CDD" id="cd17535">
    <property type="entry name" value="REC_NarL-like"/>
    <property type="match status" value="1"/>
</dbReference>
<organism evidence="7 8">
    <name type="scientific">Maridesulfovibrio salexigens (strain ATCC 14822 / DSM 2638 / NCIMB 8403 / VKM B-1763)</name>
    <name type="common">Desulfovibrio salexigens</name>
    <dbReference type="NCBI Taxonomy" id="526222"/>
    <lineage>
        <taxon>Bacteria</taxon>
        <taxon>Pseudomonadati</taxon>
        <taxon>Thermodesulfobacteriota</taxon>
        <taxon>Desulfovibrionia</taxon>
        <taxon>Desulfovibrionales</taxon>
        <taxon>Desulfovibrionaceae</taxon>
        <taxon>Maridesulfovibrio</taxon>
    </lineage>
</organism>
<gene>
    <name evidence="7" type="ordered locus">Desal_1841</name>
</gene>
<dbReference type="CDD" id="cd06170">
    <property type="entry name" value="LuxR_C_like"/>
    <property type="match status" value="1"/>
</dbReference>
<evidence type="ECO:0000256" key="2">
    <source>
        <dbReference type="ARBA" id="ARBA00023125"/>
    </source>
</evidence>
<dbReference type="Proteomes" id="UP000002601">
    <property type="component" value="Chromosome"/>
</dbReference>
<evidence type="ECO:0000259" key="5">
    <source>
        <dbReference type="PROSITE" id="PS50043"/>
    </source>
</evidence>
<dbReference type="InterPro" id="IPR058245">
    <property type="entry name" value="NreC/VraR/RcsB-like_REC"/>
</dbReference>
<dbReference type="PRINTS" id="PR00038">
    <property type="entry name" value="HTHLUXR"/>
</dbReference>
<dbReference type="AlphaFoldDB" id="C6BTX3"/>
<evidence type="ECO:0000256" key="3">
    <source>
        <dbReference type="PROSITE-ProRule" id="PRU00169"/>
    </source>
</evidence>
<dbReference type="KEGG" id="dsa:Desal_1841"/>
<dbReference type="SMART" id="SM00448">
    <property type="entry name" value="REC"/>
    <property type="match status" value="1"/>
</dbReference>
<name>C6BTX3_MARSD</name>
<dbReference type="PROSITE" id="PS00622">
    <property type="entry name" value="HTH_LUXR_1"/>
    <property type="match status" value="1"/>
</dbReference>
<evidence type="ECO:0000259" key="6">
    <source>
        <dbReference type="PROSITE" id="PS50110"/>
    </source>
</evidence>
<dbReference type="Pfam" id="PF00196">
    <property type="entry name" value="GerE"/>
    <property type="match status" value="1"/>
</dbReference>
<dbReference type="PANTHER" id="PTHR43214">
    <property type="entry name" value="TWO-COMPONENT RESPONSE REGULATOR"/>
    <property type="match status" value="1"/>
</dbReference>
<keyword evidence="2" id="KW-0238">DNA-binding</keyword>
<dbReference type="SUPFAM" id="SSF52172">
    <property type="entry name" value="CheY-like"/>
    <property type="match status" value="1"/>
</dbReference>
<sequence>MSDVIKVLLVDDHDIVRIGVRSFLGSFDDIKVVGEAANGQEAVEMTAELSPDIILMDMLMPVMDGIQAIREIRDRKLPGRIIALTSFATDDKLFPAIKAGAMGYLLKDSTPDELLEAIRRVHRGEPSLAPDIARKVLSELSQPGEDSETPTPDPLTPRELDTLKLVAKGKSNKAIAEEMFVSEATVRTHMTSILSKLHLANRVEATLYALREGIASL</sequence>
<dbReference type="SUPFAM" id="SSF46894">
    <property type="entry name" value="C-terminal effector domain of the bipartite response regulators"/>
    <property type="match status" value="1"/>
</dbReference>
<keyword evidence="8" id="KW-1185">Reference proteome</keyword>
<evidence type="ECO:0000256" key="4">
    <source>
        <dbReference type="SAM" id="MobiDB-lite"/>
    </source>
</evidence>
<dbReference type="GO" id="GO:0000160">
    <property type="term" value="P:phosphorelay signal transduction system"/>
    <property type="evidence" value="ECO:0007669"/>
    <property type="project" value="InterPro"/>
</dbReference>
<dbReference type="RefSeq" id="WP_015851719.1">
    <property type="nucleotide sequence ID" value="NC_012881.1"/>
</dbReference>
<evidence type="ECO:0000313" key="8">
    <source>
        <dbReference type="Proteomes" id="UP000002601"/>
    </source>
</evidence>
<dbReference type="OrthoDB" id="9780312at2"/>
<reference evidence="7 8" key="1">
    <citation type="submission" date="2009-06" db="EMBL/GenBank/DDBJ databases">
        <title>Complete sequence of Desulfovibrio salexigens DSM 2638.</title>
        <authorList>
            <consortium name="US DOE Joint Genome Institute"/>
            <person name="Lucas S."/>
            <person name="Copeland A."/>
            <person name="Lapidus A."/>
            <person name="Glavina del Rio T."/>
            <person name="Tice H."/>
            <person name="Bruce D."/>
            <person name="Goodwin L."/>
            <person name="Pitluck S."/>
            <person name="Munk A.C."/>
            <person name="Brettin T."/>
            <person name="Detter J.C."/>
            <person name="Han C."/>
            <person name="Tapia R."/>
            <person name="Larimer F."/>
            <person name="Land M."/>
            <person name="Hauser L."/>
            <person name="Kyrpides N."/>
            <person name="Anderson I."/>
            <person name="Wall J.D."/>
            <person name="Arkin A.P."/>
            <person name="Dehal P."/>
            <person name="Chivian D."/>
            <person name="Giles B."/>
            <person name="Hazen T.C."/>
        </authorList>
    </citation>
    <scope>NUCLEOTIDE SEQUENCE [LARGE SCALE GENOMIC DNA]</scope>
    <source>
        <strain evidence="8">ATCC 14822 / DSM 2638 / NCIMB 8403 / VKM B-1763</strain>
    </source>
</reference>
<dbReference type="STRING" id="526222.Desal_1841"/>
<feature type="region of interest" description="Disordered" evidence="4">
    <location>
        <begin position="139"/>
        <end position="158"/>
    </location>
</feature>
<dbReference type="GO" id="GO:0003677">
    <property type="term" value="F:DNA binding"/>
    <property type="evidence" value="ECO:0007669"/>
    <property type="project" value="UniProtKB-KW"/>
</dbReference>
<dbReference type="Gene3D" id="3.40.50.2300">
    <property type="match status" value="1"/>
</dbReference>
<proteinExistence type="predicted"/>
<dbReference type="PANTHER" id="PTHR43214:SF37">
    <property type="entry name" value="TRANSCRIPTIONAL REGULATORY PROTEIN YDFI"/>
    <property type="match status" value="1"/>
</dbReference>
<dbReference type="InterPro" id="IPR011006">
    <property type="entry name" value="CheY-like_superfamily"/>
</dbReference>
<feature type="domain" description="Response regulatory" evidence="6">
    <location>
        <begin position="6"/>
        <end position="122"/>
    </location>
</feature>
<protein>
    <submittedName>
        <fullName evidence="7">Two component transcriptional regulator, LuxR family</fullName>
    </submittedName>
</protein>
<dbReference type="InterPro" id="IPR000792">
    <property type="entry name" value="Tscrpt_reg_LuxR_C"/>
</dbReference>
<feature type="modified residue" description="4-aspartylphosphate" evidence="3">
    <location>
        <position position="57"/>
    </location>
</feature>
<dbReference type="SMART" id="SM00421">
    <property type="entry name" value="HTH_LUXR"/>
    <property type="match status" value="1"/>
</dbReference>
<dbReference type="PROSITE" id="PS50043">
    <property type="entry name" value="HTH_LUXR_2"/>
    <property type="match status" value="1"/>
</dbReference>
<dbReference type="InterPro" id="IPR039420">
    <property type="entry name" value="WalR-like"/>
</dbReference>
<dbReference type="PROSITE" id="PS50110">
    <property type="entry name" value="RESPONSE_REGULATORY"/>
    <property type="match status" value="1"/>
</dbReference>
<dbReference type="InterPro" id="IPR016032">
    <property type="entry name" value="Sig_transdc_resp-reg_C-effctor"/>
</dbReference>
<keyword evidence="1 3" id="KW-0597">Phosphoprotein</keyword>
<evidence type="ECO:0000256" key="1">
    <source>
        <dbReference type="ARBA" id="ARBA00022553"/>
    </source>
</evidence>
<dbReference type="Pfam" id="PF00072">
    <property type="entry name" value="Response_reg"/>
    <property type="match status" value="1"/>
</dbReference>
<dbReference type="eggNOG" id="COG2197">
    <property type="taxonomic scope" value="Bacteria"/>
</dbReference>
<evidence type="ECO:0000313" key="7">
    <source>
        <dbReference type="EMBL" id="ACS79903.1"/>
    </source>
</evidence>
<dbReference type="EMBL" id="CP001649">
    <property type="protein sequence ID" value="ACS79903.1"/>
    <property type="molecule type" value="Genomic_DNA"/>
</dbReference>
<dbReference type="GO" id="GO:0006355">
    <property type="term" value="P:regulation of DNA-templated transcription"/>
    <property type="evidence" value="ECO:0007669"/>
    <property type="project" value="InterPro"/>
</dbReference>
<accession>C6BTX3</accession>
<feature type="domain" description="HTH luxR-type" evidence="5">
    <location>
        <begin position="148"/>
        <end position="213"/>
    </location>
</feature>
<dbReference type="HOGENOM" id="CLU_000445_90_10_7"/>